<keyword evidence="2" id="KW-1185">Reference proteome</keyword>
<evidence type="ECO:0000313" key="2">
    <source>
        <dbReference type="Proteomes" id="UP001138921"/>
    </source>
</evidence>
<organism evidence="1 2">
    <name type="scientific">Aminobacter anthyllidis</name>
    <dbReference type="NCBI Taxonomy" id="1035067"/>
    <lineage>
        <taxon>Bacteria</taxon>
        <taxon>Pseudomonadati</taxon>
        <taxon>Pseudomonadota</taxon>
        <taxon>Alphaproteobacteria</taxon>
        <taxon>Hyphomicrobiales</taxon>
        <taxon>Phyllobacteriaceae</taxon>
        <taxon>Aminobacter</taxon>
    </lineage>
</organism>
<sequence length="136" mass="14965">MSGSTQLSEFDHKFQPRSHIYRRPRLAIRQRANEHPMAMFSVFVIASLSSMVLAPTSGPAFASMGSTPRVIDGAQTTAKTDRLPLSETEIACRGQAWGAESKICVETIAKETGMREARKVRLIASAELVRTTPNIF</sequence>
<reference evidence="1" key="1">
    <citation type="journal article" date="2021" name="Microorganisms">
        <title>Phylogenomic Reconstruction and Metabolic Potential of the Genus Aminobacter.</title>
        <authorList>
            <person name="Artuso I."/>
            <person name="Turrini P."/>
            <person name="Pirolo M."/>
            <person name="Lugli G.A."/>
            <person name="Ventura M."/>
            <person name="Visca P."/>
        </authorList>
    </citation>
    <scope>NUCLEOTIDE SEQUENCE</scope>
    <source>
        <strain evidence="1">LMG 26462</strain>
    </source>
</reference>
<proteinExistence type="predicted"/>
<accession>A0A9X1D746</accession>
<protein>
    <recommendedName>
        <fullName evidence="3">UrcA family protein</fullName>
    </recommendedName>
</protein>
<evidence type="ECO:0000313" key="1">
    <source>
        <dbReference type="EMBL" id="MBT1157489.1"/>
    </source>
</evidence>
<comment type="caution">
    <text evidence="1">The sequence shown here is derived from an EMBL/GenBank/DDBJ whole genome shotgun (WGS) entry which is preliminary data.</text>
</comment>
<dbReference type="RefSeq" id="WP_214391444.1">
    <property type="nucleotide sequence ID" value="NZ_JAFLWW010000005.1"/>
</dbReference>
<dbReference type="AlphaFoldDB" id="A0A9X1D746"/>
<evidence type="ECO:0008006" key="3">
    <source>
        <dbReference type="Google" id="ProtNLM"/>
    </source>
</evidence>
<gene>
    <name evidence="1" type="ORF">J1C56_18000</name>
</gene>
<dbReference type="Proteomes" id="UP001138921">
    <property type="component" value="Unassembled WGS sequence"/>
</dbReference>
<dbReference type="EMBL" id="JAFLWW010000005">
    <property type="protein sequence ID" value="MBT1157489.1"/>
    <property type="molecule type" value="Genomic_DNA"/>
</dbReference>
<reference evidence="1" key="2">
    <citation type="submission" date="2021-03" db="EMBL/GenBank/DDBJ databases">
        <authorList>
            <person name="Artuso I."/>
            <person name="Turrini P."/>
            <person name="Pirolo M."/>
            <person name="Lugli G.A."/>
            <person name="Ventura M."/>
            <person name="Visca P."/>
        </authorList>
    </citation>
    <scope>NUCLEOTIDE SEQUENCE</scope>
    <source>
        <strain evidence="1">LMG 26462</strain>
    </source>
</reference>
<name>A0A9X1D746_9HYPH</name>